<evidence type="ECO:0000313" key="2">
    <source>
        <dbReference type="Proteomes" id="UP001523262"/>
    </source>
</evidence>
<reference evidence="1 2" key="1">
    <citation type="submission" date="2022-06" db="EMBL/GenBank/DDBJ databases">
        <authorList>
            <person name="Jeon C.O."/>
        </authorList>
    </citation>
    <scope>NUCLEOTIDE SEQUENCE [LARGE SCALE GENOMIC DNA]</scope>
    <source>
        <strain evidence="1 2">KCTC 13943</strain>
    </source>
</reference>
<organism evidence="1 2">
    <name type="scientific">Neobacillus pocheonensis</name>
    <dbReference type="NCBI Taxonomy" id="363869"/>
    <lineage>
        <taxon>Bacteria</taxon>
        <taxon>Bacillati</taxon>
        <taxon>Bacillota</taxon>
        <taxon>Bacilli</taxon>
        <taxon>Bacillales</taxon>
        <taxon>Bacillaceae</taxon>
        <taxon>Neobacillus</taxon>
    </lineage>
</organism>
<dbReference type="EMBL" id="JAMQCR010000002">
    <property type="protein sequence ID" value="MCM2534579.1"/>
    <property type="molecule type" value="Genomic_DNA"/>
</dbReference>
<accession>A0ABT0WGD0</accession>
<gene>
    <name evidence="1" type="ORF">NDK43_22355</name>
</gene>
<evidence type="ECO:0000313" key="1">
    <source>
        <dbReference type="EMBL" id="MCM2534579.1"/>
    </source>
</evidence>
<comment type="caution">
    <text evidence="1">The sequence shown here is derived from an EMBL/GenBank/DDBJ whole genome shotgun (WGS) entry which is preliminary data.</text>
</comment>
<name>A0ABT0WGD0_9BACI</name>
<protein>
    <submittedName>
        <fullName evidence="1">Uncharacterized protein</fullName>
    </submittedName>
</protein>
<sequence length="86" mass="9813">MFEIPKPNSDPDEIEKLLKEQGAGNMCYVMPSFISDLDGKELPLTNALEQLIWSGMPFIISCIPDKLAYYQGEQSYGLPERFILKR</sequence>
<dbReference type="Proteomes" id="UP001523262">
    <property type="component" value="Unassembled WGS sequence"/>
</dbReference>
<proteinExistence type="predicted"/>
<keyword evidence="2" id="KW-1185">Reference proteome</keyword>